<comment type="caution">
    <text evidence="2">The sequence shown here is derived from an EMBL/GenBank/DDBJ whole genome shotgun (WGS) entry which is preliminary data.</text>
</comment>
<organism evidence="2 3">
    <name type="scientific">Pleurodeles waltl</name>
    <name type="common">Iberian ribbed newt</name>
    <dbReference type="NCBI Taxonomy" id="8319"/>
    <lineage>
        <taxon>Eukaryota</taxon>
        <taxon>Metazoa</taxon>
        <taxon>Chordata</taxon>
        <taxon>Craniata</taxon>
        <taxon>Vertebrata</taxon>
        <taxon>Euteleostomi</taxon>
        <taxon>Amphibia</taxon>
        <taxon>Batrachia</taxon>
        <taxon>Caudata</taxon>
        <taxon>Salamandroidea</taxon>
        <taxon>Salamandridae</taxon>
        <taxon>Pleurodelinae</taxon>
        <taxon>Pleurodeles</taxon>
    </lineage>
</organism>
<keyword evidence="3" id="KW-1185">Reference proteome</keyword>
<reference evidence="2" key="1">
    <citation type="journal article" date="2022" name="bioRxiv">
        <title>Sequencing and chromosome-scale assembly of the giantPleurodeles waltlgenome.</title>
        <authorList>
            <person name="Brown T."/>
            <person name="Elewa A."/>
            <person name="Iarovenko S."/>
            <person name="Subramanian E."/>
            <person name="Araus A.J."/>
            <person name="Petzold A."/>
            <person name="Susuki M."/>
            <person name="Suzuki K.-i.T."/>
            <person name="Hayashi T."/>
            <person name="Toyoda A."/>
            <person name="Oliveira C."/>
            <person name="Osipova E."/>
            <person name="Leigh N.D."/>
            <person name="Simon A."/>
            <person name="Yun M.H."/>
        </authorList>
    </citation>
    <scope>NUCLEOTIDE SEQUENCE</scope>
    <source>
        <strain evidence="2">20211129_DDA</strain>
        <tissue evidence="2">Liver</tissue>
    </source>
</reference>
<accession>A0AAV7T635</accession>
<sequence length="145" mass="15047">MPRDRGDATGSGHCLSASPQAWRLVRRCRCPPEVLSDLAGGGHCGRARSRAERGPEAATSGDPRDHRSTVGAGRRLLPRSQVRQLALRCWCAAEEPSGAAGGDAAAGPGRGLCAVRRRRCRGIPMAVEAQSVLGVARCPGGGAQT</sequence>
<proteinExistence type="predicted"/>
<name>A0AAV7T635_PLEWA</name>
<evidence type="ECO:0000313" key="2">
    <source>
        <dbReference type="EMBL" id="KAJ1171979.1"/>
    </source>
</evidence>
<feature type="region of interest" description="Disordered" evidence="1">
    <location>
        <begin position="35"/>
        <end position="77"/>
    </location>
</feature>
<dbReference type="AlphaFoldDB" id="A0AAV7T635"/>
<dbReference type="Proteomes" id="UP001066276">
    <property type="component" value="Chromosome 4_1"/>
</dbReference>
<protein>
    <submittedName>
        <fullName evidence="2">Uncharacterized protein</fullName>
    </submittedName>
</protein>
<evidence type="ECO:0000313" key="3">
    <source>
        <dbReference type="Proteomes" id="UP001066276"/>
    </source>
</evidence>
<gene>
    <name evidence="2" type="ORF">NDU88_003836</name>
</gene>
<dbReference type="EMBL" id="JANPWB010000007">
    <property type="protein sequence ID" value="KAJ1171979.1"/>
    <property type="molecule type" value="Genomic_DNA"/>
</dbReference>
<evidence type="ECO:0000256" key="1">
    <source>
        <dbReference type="SAM" id="MobiDB-lite"/>
    </source>
</evidence>